<dbReference type="InterPro" id="IPR012340">
    <property type="entry name" value="NA-bd_OB-fold"/>
</dbReference>
<dbReference type="RefSeq" id="WP_041966862.1">
    <property type="nucleotide sequence ID" value="NZ_BASE01000075.1"/>
</dbReference>
<dbReference type="Proteomes" id="UP000031014">
    <property type="component" value="Unassembled WGS sequence"/>
</dbReference>
<feature type="compositionally biased region" description="Basic and acidic residues" evidence="5">
    <location>
        <begin position="136"/>
        <end position="149"/>
    </location>
</feature>
<keyword evidence="2" id="KW-0479">Metal-binding</keyword>
<keyword evidence="3" id="KW-0201">Cytochrome c-type biogenesis</keyword>
<dbReference type="GO" id="GO:0017004">
    <property type="term" value="P:cytochrome complex assembly"/>
    <property type="evidence" value="ECO:0007669"/>
    <property type="project" value="UniProtKB-KW"/>
</dbReference>
<reference evidence="7 8" key="1">
    <citation type="submission" date="2013-06" db="EMBL/GenBank/DDBJ databases">
        <title>Whole genome shotgun sequence of Bacillus selenatarsenatis SF-1.</title>
        <authorList>
            <person name="Kuroda M."/>
            <person name="Sei K."/>
            <person name="Yamashita M."/>
            <person name="Ike M."/>
        </authorList>
    </citation>
    <scope>NUCLEOTIDE SEQUENCE [LARGE SCALE GENOMIC DNA]</scope>
    <source>
        <strain evidence="7 8">SF-1</strain>
    </source>
</reference>
<evidence type="ECO:0000313" key="7">
    <source>
        <dbReference type="EMBL" id="GAM15180.1"/>
    </source>
</evidence>
<dbReference type="InterPro" id="IPR004329">
    <property type="entry name" value="CcmE"/>
</dbReference>
<protein>
    <submittedName>
        <fullName evidence="7">Putative cytochrome c-type biogenesis protein CcmE</fullName>
    </submittedName>
</protein>
<dbReference type="GO" id="GO:0020037">
    <property type="term" value="F:heme binding"/>
    <property type="evidence" value="ECO:0007669"/>
    <property type="project" value="InterPro"/>
</dbReference>
<keyword evidence="4" id="KW-0472">Membrane</keyword>
<sequence>MSKNKKIVMGLALASVAFVIMMFSTMPSAGSKEITIADLSKNGSKYEGDYIMTQGLLNKESVKWDADKLELRFELYEEGQGTLQVFHKGIKPDNFSEDVIVLVEGFIQEDGVFEAEKVQTKCPTKYEGEDMENYDTEMHKEMYKNDKQE</sequence>
<dbReference type="STRING" id="1321606.SAMD00020551_3336"/>
<dbReference type="EMBL" id="BASE01000075">
    <property type="protein sequence ID" value="GAM15180.1"/>
    <property type="molecule type" value="Genomic_DNA"/>
</dbReference>
<organism evidence="7 8">
    <name type="scientific">Mesobacillus selenatarsenatis (strain DSM 18680 / JCM 14380 / FERM P-15431 / SF-1)</name>
    <dbReference type="NCBI Taxonomy" id="1321606"/>
    <lineage>
        <taxon>Bacteria</taxon>
        <taxon>Bacillati</taxon>
        <taxon>Bacillota</taxon>
        <taxon>Bacilli</taxon>
        <taxon>Bacillales</taxon>
        <taxon>Bacillaceae</taxon>
        <taxon>Mesobacillus</taxon>
    </lineage>
</organism>
<evidence type="ECO:0000313" key="8">
    <source>
        <dbReference type="Proteomes" id="UP000031014"/>
    </source>
</evidence>
<dbReference type="AlphaFoldDB" id="A0A0A8X5B2"/>
<keyword evidence="6" id="KW-0732">Signal</keyword>
<accession>A0A0A8X5B2</accession>
<evidence type="ECO:0000256" key="3">
    <source>
        <dbReference type="ARBA" id="ARBA00022748"/>
    </source>
</evidence>
<evidence type="ECO:0000256" key="5">
    <source>
        <dbReference type="SAM" id="MobiDB-lite"/>
    </source>
</evidence>
<proteinExistence type="predicted"/>
<gene>
    <name evidence="7" type="ORF">SAMD00020551_3336</name>
</gene>
<dbReference type="SUPFAM" id="SSF82093">
    <property type="entry name" value="Heme chaperone CcmE"/>
    <property type="match status" value="1"/>
</dbReference>
<dbReference type="GO" id="GO:0017003">
    <property type="term" value="P:protein-heme linkage"/>
    <property type="evidence" value="ECO:0007669"/>
    <property type="project" value="InterPro"/>
</dbReference>
<dbReference type="OrthoDB" id="9794828at2"/>
<keyword evidence="2" id="KW-0349">Heme</keyword>
<dbReference type="InterPro" id="IPR036127">
    <property type="entry name" value="CcmE-like_sf"/>
</dbReference>
<feature type="chain" id="PRO_5002041482" evidence="6">
    <location>
        <begin position="30"/>
        <end position="149"/>
    </location>
</feature>
<dbReference type="GO" id="GO:0005886">
    <property type="term" value="C:plasma membrane"/>
    <property type="evidence" value="ECO:0007669"/>
    <property type="project" value="InterPro"/>
</dbReference>
<dbReference type="Gene3D" id="2.40.50.140">
    <property type="entry name" value="Nucleic acid-binding proteins"/>
    <property type="match status" value="1"/>
</dbReference>
<evidence type="ECO:0000256" key="4">
    <source>
        <dbReference type="ARBA" id="ARBA00023136"/>
    </source>
</evidence>
<evidence type="ECO:0000256" key="6">
    <source>
        <dbReference type="SAM" id="SignalP"/>
    </source>
</evidence>
<name>A0A0A8X5B2_MESS1</name>
<dbReference type="Pfam" id="PF03100">
    <property type="entry name" value="CcmE"/>
    <property type="match status" value="1"/>
</dbReference>
<feature type="signal peptide" evidence="6">
    <location>
        <begin position="1"/>
        <end position="29"/>
    </location>
</feature>
<keyword evidence="2" id="KW-0408">Iron</keyword>
<comment type="caution">
    <text evidence="7">The sequence shown here is derived from an EMBL/GenBank/DDBJ whole genome shotgun (WGS) entry which is preliminary data.</text>
</comment>
<evidence type="ECO:0000256" key="1">
    <source>
        <dbReference type="ARBA" id="ARBA00004370"/>
    </source>
</evidence>
<comment type="subcellular location">
    <subcellularLocation>
        <location evidence="1">Membrane</location>
    </subcellularLocation>
</comment>
<feature type="region of interest" description="Disordered" evidence="5">
    <location>
        <begin position="130"/>
        <end position="149"/>
    </location>
</feature>
<evidence type="ECO:0000256" key="2">
    <source>
        <dbReference type="ARBA" id="ARBA00022617"/>
    </source>
</evidence>
<keyword evidence="8" id="KW-1185">Reference proteome</keyword>